<evidence type="ECO:0000256" key="1">
    <source>
        <dbReference type="SAM" id="MobiDB-lite"/>
    </source>
</evidence>
<gene>
    <name evidence="2" type="ORF">VKT23_009399</name>
</gene>
<evidence type="ECO:0008006" key="4">
    <source>
        <dbReference type="Google" id="ProtNLM"/>
    </source>
</evidence>
<feature type="region of interest" description="Disordered" evidence="1">
    <location>
        <begin position="1"/>
        <end position="41"/>
    </location>
</feature>
<sequence>MNQTPDQDKASSTNADHLPGTNSSVTGNDDTDGDEHKGPNMSASFQSLVERSIAAWRPLVEYQIHNGGGNNGNLQEDFVTKIKTLQGLHSVEDLLSNGEFWFFQLRESFIRQNLLIKWDPDNLDAYILLPINYGFVNNRECFFVSHYWHTREHPDPTGRDMDLFREDMGSVEWSYVWVDWTCMPQSPRNKVQQEYFKKMLGFIPSLVRDCAFEWRFATFERRAWILSEVAEYVLNHKEYTITDDVKPFISHLTEMLADGVRPVISRHKYACTNGSDMEFLIGWLELLVILYRIIPDVSIRQTIFDMINRGYVGSFSLIELGLYIDKSKGIISYKGVEYKFTPVFSPSTN</sequence>
<evidence type="ECO:0000313" key="2">
    <source>
        <dbReference type="EMBL" id="KAK7460684.1"/>
    </source>
</evidence>
<organism evidence="2 3">
    <name type="scientific">Marasmiellus scandens</name>
    <dbReference type="NCBI Taxonomy" id="2682957"/>
    <lineage>
        <taxon>Eukaryota</taxon>
        <taxon>Fungi</taxon>
        <taxon>Dikarya</taxon>
        <taxon>Basidiomycota</taxon>
        <taxon>Agaricomycotina</taxon>
        <taxon>Agaricomycetes</taxon>
        <taxon>Agaricomycetidae</taxon>
        <taxon>Agaricales</taxon>
        <taxon>Marasmiineae</taxon>
        <taxon>Omphalotaceae</taxon>
        <taxon>Marasmiellus</taxon>
    </lineage>
</organism>
<keyword evidence="3" id="KW-1185">Reference proteome</keyword>
<dbReference type="Proteomes" id="UP001498398">
    <property type="component" value="Unassembled WGS sequence"/>
</dbReference>
<reference evidence="2 3" key="1">
    <citation type="submission" date="2024-01" db="EMBL/GenBank/DDBJ databases">
        <title>A draft genome for the cacao thread blight pathogen Marasmiellus scandens.</title>
        <authorList>
            <person name="Baruah I.K."/>
            <person name="Leung J."/>
            <person name="Bukari Y."/>
            <person name="Amoako-Attah I."/>
            <person name="Meinhardt L.W."/>
            <person name="Bailey B.A."/>
            <person name="Cohen S.P."/>
        </authorList>
    </citation>
    <scope>NUCLEOTIDE SEQUENCE [LARGE SCALE GENOMIC DNA]</scope>
    <source>
        <strain evidence="2 3">GH-19</strain>
    </source>
</reference>
<protein>
    <recommendedName>
        <fullName evidence="4">Heterokaryon incompatibility domain-containing protein</fullName>
    </recommendedName>
</protein>
<name>A0ABR1JHW7_9AGAR</name>
<feature type="compositionally biased region" description="Polar residues" evidence="1">
    <location>
        <begin position="1"/>
        <end position="28"/>
    </location>
</feature>
<proteinExistence type="predicted"/>
<dbReference type="EMBL" id="JBANRG010000015">
    <property type="protein sequence ID" value="KAK7460684.1"/>
    <property type="molecule type" value="Genomic_DNA"/>
</dbReference>
<comment type="caution">
    <text evidence="2">The sequence shown here is derived from an EMBL/GenBank/DDBJ whole genome shotgun (WGS) entry which is preliminary data.</text>
</comment>
<evidence type="ECO:0000313" key="3">
    <source>
        <dbReference type="Proteomes" id="UP001498398"/>
    </source>
</evidence>
<accession>A0ABR1JHW7</accession>